<dbReference type="InterPro" id="IPR001374">
    <property type="entry name" value="R3H_dom"/>
</dbReference>
<feature type="region of interest" description="Disordered" evidence="2">
    <location>
        <begin position="267"/>
        <end position="287"/>
    </location>
</feature>
<feature type="compositionally biased region" description="Basic and acidic residues" evidence="2">
    <location>
        <begin position="112"/>
        <end position="142"/>
    </location>
</feature>
<feature type="domain" description="R3H" evidence="3">
    <location>
        <begin position="168"/>
        <end position="231"/>
    </location>
</feature>
<keyword evidence="6" id="KW-1185">Reference proteome</keyword>
<keyword evidence="1" id="KW-0597">Phosphoprotein</keyword>
<dbReference type="Pfam" id="PF01424">
    <property type="entry name" value="R3H"/>
    <property type="match status" value="1"/>
</dbReference>
<feature type="non-terminal residue" evidence="5">
    <location>
        <position position="1"/>
    </location>
</feature>
<dbReference type="Gene3D" id="3.30.1370.50">
    <property type="entry name" value="R3H-like domain"/>
    <property type="match status" value="1"/>
</dbReference>
<dbReference type="InterPro" id="IPR024771">
    <property type="entry name" value="SUZ"/>
</dbReference>
<dbReference type="Proteomes" id="UP000527232">
    <property type="component" value="Unassembled WGS sequence"/>
</dbReference>
<protein>
    <submittedName>
        <fullName evidence="5">R3HD1 protein</fullName>
    </submittedName>
</protein>
<evidence type="ECO:0000259" key="3">
    <source>
        <dbReference type="PROSITE" id="PS51061"/>
    </source>
</evidence>
<dbReference type="CDD" id="cd02642">
    <property type="entry name" value="R3H_encore_like"/>
    <property type="match status" value="1"/>
</dbReference>
<dbReference type="GO" id="GO:0003676">
    <property type="term" value="F:nucleic acid binding"/>
    <property type="evidence" value="ECO:0007669"/>
    <property type="project" value="UniProtKB-UniRule"/>
</dbReference>
<dbReference type="SUPFAM" id="SSF82708">
    <property type="entry name" value="R3H domain"/>
    <property type="match status" value="1"/>
</dbReference>
<feature type="region of interest" description="Disordered" evidence="2">
    <location>
        <begin position="332"/>
        <end position="370"/>
    </location>
</feature>
<dbReference type="AlphaFoldDB" id="A0A7K9MRG9"/>
<feature type="region of interest" description="Disordered" evidence="2">
    <location>
        <begin position="38"/>
        <end position="72"/>
    </location>
</feature>
<dbReference type="FunFam" id="3.30.1370.50:FF:000001">
    <property type="entry name" value="R3H domain-containing protein 2 isoform 1"/>
    <property type="match status" value="1"/>
</dbReference>
<evidence type="ECO:0000313" key="5">
    <source>
        <dbReference type="EMBL" id="NXH77339.1"/>
    </source>
</evidence>
<dbReference type="PROSITE" id="PS51673">
    <property type="entry name" value="SUZ"/>
    <property type="match status" value="1"/>
</dbReference>
<gene>
    <name evidence="5" type="primary">R3hdm1</name>
    <name evidence="5" type="ORF">HYDTET_R09641</name>
</gene>
<dbReference type="EMBL" id="VWZR01016856">
    <property type="protein sequence ID" value="NXH77339.1"/>
    <property type="molecule type" value="Genomic_DNA"/>
</dbReference>
<feature type="compositionally biased region" description="Basic and acidic residues" evidence="2">
    <location>
        <begin position="8"/>
        <end position="24"/>
    </location>
</feature>
<dbReference type="PANTHER" id="PTHR15672:SF12">
    <property type="entry name" value="R3H DOMAIN-CONTAINING PROTEIN 1"/>
    <property type="match status" value="1"/>
</dbReference>
<dbReference type="SMART" id="SM00393">
    <property type="entry name" value="R3H"/>
    <property type="match status" value="1"/>
</dbReference>
<dbReference type="Pfam" id="PF12752">
    <property type="entry name" value="SUZ"/>
    <property type="match status" value="1"/>
</dbReference>
<dbReference type="PANTHER" id="PTHR15672">
    <property type="entry name" value="CAMP-REGULATED PHOSPHOPROTEIN 21 RELATED R3H DOMAIN CONTAINING PROTEIN"/>
    <property type="match status" value="1"/>
</dbReference>
<feature type="compositionally biased region" description="Polar residues" evidence="2">
    <location>
        <begin position="821"/>
        <end position="838"/>
    </location>
</feature>
<feature type="region of interest" description="Disordered" evidence="2">
    <location>
        <begin position="1"/>
        <end position="24"/>
    </location>
</feature>
<feature type="compositionally biased region" description="Pro residues" evidence="2">
    <location>
        <begin position="519"/>
        <end position="533"/>
    </location>
</feature>
<feature type="region of interest" description="Disordered" evidence="2">
    <location>
        <begin position="771"/>
        <end position="882"/>
    </location>
</feature>
<proteinExistence type="predicted"/>
<dbReference type="InterPro" id="IPR051937">
    <property type="entry name" value="R3H_domain_containing"/>
</dbReference>
<dbReference type="InterPro" id="IPR036867">
    <property type="entry name" value="R3H_dom_sf"/>
</dbReference>
<feature type="region of interest" description="Disordered" evidence="2">
    <location>
        <begin position="111"/>
        <end position="145"/>
    </location>
</feature>
<sequence>MRMSDILTVKDETDAMKGSEAEFKDTDPLENLIKSGSQEQIQAEKDENCPDSKTNMPRPVQSFGQTAKRSKSNTKLKLVRSLAVCEEYPPPPTAEISQDLQEKIQIQLSQSFEKEEKPAKDEMEKEKSSDKLSRKMLSRDSSQEYTDSTGIDLHEFLVNTLKNNPRDRMMLLKLEQEILDFIGNNEVPRKKFPPMTSYHRMLLHRVAAYFGLEHNVDQSGKSVIVNKTSNTRIPDQKFCEHIKDEKSDDFQKRYILKRDNSSLDKDDNQMRIRLKDDRRSKSIEEREEEYQRARERIFAQDSLCSQENYFTDKRIQEEETNSTQQRRQILRINKETSGRSANSHQSSTENELKYCEPRPWSSTDSDSSIRSLKPAVTKASSFSGISVLTRGDSSGSSKSTGRLSKTGSESSSSVGSSTGSLSHTQQPLPVPALSQPSHGTPAVYPTVSTSNSLSFDGGISGQVAPTSTSFFLLPLEAAGIPPGSVLINPQTGQPFLNPDGTPVVYNPPMPQQPVRTQVPGPPQQPPLPAPPQQQPAANHLLSQQDNLGSQFSHMSLARQPPADPAEPHTAMFQSTVVLQPPQQSGYIIAAAPPPPPSGQPVSAPGYSTSGHPVNQQVLQQQGYMQQPVPQMPACYCTPNQYPHSSQQYRPVSVHYSTQQNQPLAQPGQQTGYQVLPNQQQNYQGLVGVQQSQNQNLVSGQHNNVGNQIQGVIVPYPSVPSYQVSVPQASQAVPQQTYQQPVIIPSQSNQGLPTTGMPVYYSVIPSGQQNNLSSSVGYLQPPGSEQIQFPRTSSPCNSQQLQGQQCAVAPPPGGGVVMMQLNIPNNPQPRNHSPPQWKQNKYYCDHQRGQKSAELSTLDSAAQHSPQLGSPVTSPAQSPAPAQLSNMKNIRPTLTPLSIVSQFSRPFVPGQGDARYPLLGQPLQYNPPSLLRGQVTSQQCQPGNRHGSRGKKPAKKAASADLGAGEPVVGKVLEITELPEGITRMEAEKLFGELLKVGAKIRWLRDSQCLQTQQQQHHRRYCGSGDSSVNTEPSKPSDLASTYTVLATFPTMSAAQNALKKQSSTSVNKFRLRTSKKHYDFHVLERASSQ</sequence>
<feature type="compositionally biased region" description="Low complexity" evidence="2">
    <location>
        <begin position="361"/>
        <end position="370"/>
    </location>
</feature>
<feature type="non-terminal residue" evidence="5">
    <location>
        <position position="1089"/>
    </location>
</feature>
<evidence type="ECO:0000256" key="1">
    <source>
        <dbReference type="ARBA" id="ARBA00022553"/>
    </source>
</evidence>
<feature type="domain" description="SUZ" evidence="4">
    <location>
        <begin position="232"/>
        <end position="302"/>
    </location>
</feature>
<name>A0A7K9MRG9_OCETE</name>
<accession>A0A7K9MRG9</accession>
<feature type="compositionally biased region" description="Polar residues" evidence="2">
    <location>
        <begin position="852"/>
        <end position="876"/>
    </location>
</feature>
<feature type="compositionally biased region" description="Polar residues" evidence="2">
    <location>
        <begin position="771"/>
        <end position="804"/>
    </location>
</feature>
<evidence type="ECO:0000256" key="2">
    <source>
        <dbReference type="SAM" id="MobiDB-lite"/>
    </source>
</evidence>
<feature type="region of interest" description="Disordered" evidence="2">
    <location>
        <begin position="932"/>
        <end position="961"/>
    </location>
</feature>
<evidence type="ECO:0000313" key="6">
    <source>
        <dbReference type="Proteomes" id="UP000527232"/>
    </source>
</evidence>
<feature type="compositionally biased region" description="Basic residues" evidence="2">
    <location>
        <begin position="945"/>
        <end position="954"/>
    </location>
</feature>
<feature type="compositionally biased region" description="Polar residues" evidence="2">
    <location>
        <begin position="338"/>
        <end position="349"/>
    </location>
</feature>
<comment type="caution">
    <text evidence="5">The sequence shown here is derived from an EMBL/GenBank/DDBJ whole genome shotgun (WGS) entry which is preliminary data.</text>
</comment>
<feature type="region of interest" description="Disordered" evidence="2">
    <location>
        <begin position="489"/>
        <end position="536"/>
    </location>
</feature>
<feature type="region of interest" description="Disordered" evidence="2">
    <location>
        <begin position="386"/>
        <end position="445"/>
    </location>
</feature>
<dbReference type="OrthoDB" id="278430at2759"/>
<reference evidence="5 6" key="1">
    <citation type="submission" date="2019-09" db="EMBL/GenBank/DDBJ databases">
        <title>Bird 10,000 Genomes (B10K) Project - Family phase.</title>
        <authorList>
            <person name="Zhang G."/>
        </authorList>
    </citation>
    <scope>NUCLEOTIDE SEQUENCE [LARGE SCALE GENOMIC DNA]</scope>
    <source>
        <strain evidence="5">B10K-DU-001-32</strain>
        <tissue evidence="5">Muscle</tissue>
    </source>
</reference>
<organism evidence="5 6">
    <name type="scientific">Oceanodroma tethys</name>
    <name type="common">Wedge-rumped storm-petrel</name>
    <name type="synonym">Hydrobates tethys</name>
    <dbReference type="NCBI Taxonomy" id="79633"/>
    <lineage>
        <taxon>Eukaryota</taxon>
        <taxon>Metazoa</taxon>
        <taxon>Chordata</taxon>
        <taxon>Craniata</taxon>
        <taxon>Vertebrata</taxon>
        <taxon>Euteleostomi</taxon>
        <taxon>Archelosauria</taxon>
        <taxon>Archosauria</taxon>
        <taxon>Dinosauria</taxon>
        <taxon>Saurischia</taxon>
        <taxon>Theropoda</taxon>
        <taxon>Coelurosauria</taxon>
        <taxon>Aves</taxon>
        <taxon>Neognathae</taxon>
        <taxon>Neoaves</taxon>
        <taxon>Aequornithes</taxon>
        <taxon>Procellariiformes</taxon>
        <taxon>Hydrobatidae</taxon>
        <taxon>Oceanodroma</taxon>
    </lineage>
</organism>
<evidence type="ECO:0000259" key="4">
    <source>
        <dbReference type="PROSITE" id="PS51673"/>
    </source>
</evidence>
<dbReference type="PROSITE" id="PS51061">
    <property type="entry name" value="R3H"/>
    <property type="match status" value="1"/>
</dbReference>
<feature type="compositionally biased region" description="Low complexity" evidence="2">
    <location>
        <begin position="388"/>
        <end position="424"/>
    </location>
</feature>